<comment type="caution">
    <text evidence="1">The sequence shown here is derived from an EMBL/GenBank/DDBJ whole genome shotgun (WGS) entry which is preliminary data.</text>
</comment>
<organism evidence="1 2">
    <name type="scientific">Candidatus Kerfeldbacteria bacterium RIFCSPLOWO2_01_FULL_48_11</name>
    <dbReference type="NCBI Taxonomy" id="1798543"/>
    <lineage>
        <taxon>Bacteria</taxon>
        <taxon>Candidatus Kerfeldiibacteriota</taxon>
    </lineage>
</organism>
<evidence type="ECO:0000313" key="1">
    <source>
        <dbReference type="EMBL" id="OGY83951.1"/>
    </source>
</evidence>
<sequence length="126" mass="13850">MKNYQKAITITAIVGGVLLLSGCFHSPLGSSTSDVTVYIRAAGDIFSVNPGRVCIGQKVYVENDTDKDLQIAIRDLFGHTNNVSIRAHGKIGPYDNNYKDTTQITYTITYGQKTQRGTMMLRCALE</sequence>
<dbReference type="PROSITE" id="PS51257">
    <property type="entry name" value="PROKAR_LIPOPROTEIN"/>
    <property type="match status" value="1"/>
</dbReference>
<dbReference type="AlphaFoldDB" id="A0A1G2B428"/>
<proteinExistence type="predicted"/>
<dbReference type="STRING" id="1798543.A2898_01595"/>
<evidence type="ECO:0000313" key="2">
    <source>
        <dbReference type="Proteomes" id="UP000179164"/>
    </source>
</evidence>
<accession>A0A1G2B428</accession>
<dbReference type="Proteomes" id="UP000179164">
    <property type="component" value="Unassembled WGS sequence"/>
</dbReference>
<reference evidence="1 2" key="1">
    <citation type="journal article" date="2016" name="Nat. Commun.">
        <title>Thousands of microbial genomes shed light on interconnected biogeochemical processes in an aquifer system.</title>
        <authorList>
            <person name="Anantharaman K."/>
            <person name="Brown C.T."/>
            <person name="Hug L.A."/>
            <person name="Sharon I."/>
            <person name="Castelle C.J."/>
            <person name="Probst A.J."/>
            <person name="Thomas B.C."/>
            <person name="Singh A."/>
            <person name="Wilkins M.J."/>
            <person name="Karaoz U."/>
            <person name="Brodie E.L."/>
            <person name="Williams K.H."/>
            <person name="Hubbard S.S."/>
            <person name="Banfield J.F."/>
        </authorList>
    </citation>
    <scope>NUCLEOTIDE SEQUENCE [LARGE SCALE GENOMIC DNA]</scope>
</reference>
<dbReference type="EMBL" id="MHKE01000012">
    <property type="protein sequence ID" value="OGY83951.1"/>
    <property type="molecule type" value="Genomic_DNA"/>
</dbReference>
<protein>
    <submittedName>
        <fullName evidence="1">Uncharacterized protein</fullName>
    </submittedName>
</protein>
<name>A0A1G2B428_9BACT</name>
<gene>
    <name evidence="1" type="ORF">A2898_01595</name>
</gene>